<evidence type="ECO:0000313" key="2">
    <source>
        <dbReference type="Proteomes" id="UP000239504"/>
    </source>
</evidence>
<dbReference type="Proteomes" id="UP000239504">
    <property type="component" value="Unassembled WGS sequence"/>
</dbReference>
<keyword evidence="2" id="KW-1185">Reference proteome</keyword>
<comment type="caution">
    <text evidence="1">The sequence shown here is derived from an EMBL/GenBank/DDBJ whole genome shotgun (WGS) entry which is preliminary data.</text>
</comment>
<organism evidence="1 2">
    <name type="scientific">Hyphococcus luteus</name>
    <dbReference type="NCBI Taxonomy" id="2058213"/>
    <lineage>
        <taxon>Bacteria</taxon>
        <taxon>Pseudomonadati</taxon>
        <taxon>Pseudomonadota</taxon>
        <taxon>Alphaproteobacteria</taxon>
        <taxon>Parvularculales</taxon>
        <taxon>Parvularculaceae</taxon>
        <taxon>Hyphococcus</taxon>
    </lineage>
</organism>
<sequence length="198" mass="22765">MEGRSLNGELLYSPETNLVHARLKLAFPDSPITGADRAFTDKVVYKSAWIERIHDFKTGDVTETMELRISHSLTKMPLVDACEYYVSNRKVGDVSDSFNVMRMKDEYMDAECSIEVSKFAGKFPARRFANDPAPMITVKLVRYEDDWLDWDEYEQEYVGQFDLSLDFSEELTSTLEASRGAMYQKFNDGQCRPFADAK</sequence>
<dbReference type="AlphaFoldDB" id="A0A2S7K718"/>
<protein>
    <submittedName>
        <fullName evidence="1">Uncharacterized protein</fullName>
    </submittedName>
</protein>
<reference evidence="1 2" key="1">
    <citation type="submission" date="2017-12" db="EMBL/GenBank/DDBJ databases">
        <authorList>
            <person name="Hurst M.R.H."/>
        </authorList>
    </citation>
    <scope>NUCLEOTIDE SEQUENCE [LARGE SCALE GENOMIC DNA]</scope>
    <source>
        <strain evidence="1 2">SY-3-19</strain>
    </source>
</reference>
<evidence type="ECO:0000313" key="1">
    <source>
        <dbReference type="EMBL" id="PQA88269.1"/>
    </source>
</evidence>
<proteinExistence type="predicted"/>
<name>A0A2S7K718_9PROT</name>
<gene>
    <name evidence="1" type="ORF">CW354_08185</name>
</gene>
<dbReference type="EMBL" id="PJCH01000005">
    <property type="protein sequence ID" value="PQA88269.1"/>
    <property type="molecule type" value="Genomic_DNA"/>
</dbReference>
<accession>A0A2S7K718</accession>